<proteinExistence type="predicted"/>
<accession>X1E5H2</accession>
<gene>
    <name evidence="1" type="ORF">S03H2_08113</name>
</gene>
<dbReference type="SUPFAM" id="SSF53383">
    <property type="entry name" value="PLP-dependent transferases"/>
    <property type="match status" value="1"/>
</dbReference>
<dbReference type="PANTHER" id="PTHR30244">
    <property type="entry name" value="TRANSAMINASE"/>
    <property type="match status" value="1"/>
</dbReference>
<dbReference type="AlphaFoldDB" id="X1E5H2"/>
<protein>
    <recommendedName>
        <fullName evidence="2">DegT/DnrJ/EryC1/StrS aminotransferase family protein</fullName>
    </recommendedName>
</protein>
<dbReference type="GO" id="GO:0000271">
    <property type="term" value="P:polysaccharide biosynthetic process"/>
    <property type="evidence" value="ECO:0007669"/>
    <property type="project" value="TreeGrafter"/>
</dbReference>
<dbReference type="GO" id="GO:0030170">
    <property type="term" value="F:pyridoxal phosphate binding"/>
    <property type="evidence" value="ECO:0007669"/>
    <property type="project" value="TreeGrafter"/>
</dbReference>
<feature type="non-terminal residue" evidence="1">
    <location>
        <position position="1"/>
    </location>
</feature>
<dbReference type="GO" id="GO:0008483">
    <property type="term" value="F:transaminase activity"/>
    <property type="evidence" value="ECO:0007669"/>
    <property type="project" value="TreeGrafter"/>
</dbReference>
<comment type="caution">
    <text evidence="1">The sequence shown here is derived from an EMBL/GenBank/DDBJ whole genome shotgun (WGS) entry which is preliminary data.</text>
</comment>
<dbReference type="Gene3D" id="3.40.640.10">
    <property type="entry name" value="Type I PLP-dependent aspartate aminotransferase-like (Major domain)"/>
    <property type="match status" value="1"/>
</dbReference>
<dbReference type="InterPro" id="IPR015421">
    <property type="entry name" value="PyrdxlP-dep_Trfase_major"/>
</dbReference>
<organism evidence="1">
    <name type="scientific">marine sediment metagenome</name>
    <dbReference type="NCBI Taxonomy" id="412755"/>
    <lineage>
        <taxon>unclassified sequences</taxon>
        <taxon>metagenomes</taxon>
        <taxon>ecological metagenomes</taxon>
    </lineage>
</organism>
<dbReference type="EMBL" id="BARU01003883">
    <property type="protein sequence ID" value="GAH28486.1"/>
    <property type="molecule type" value="Genomic_DNA"/>
</dbReference>
<sequence>HGAEYKGRKVGAIGDIGCFSFQASKLMVGIEAGMLVTNSQGYYERATALGHYRRLNNLPSESFYRKYYATCFGFKYRIHPLAAGIARVQLKHLDERNRKRNENIEYLDARLDALPGIKTFKTPSYMKRVYYQHEVVLEEEKLKVSKDRFIEAVRAEGVKASGERYPLQHQQPIYKEKGIPLGELPITEKIRDKMLSLPTFPQANVDLLDQYAEAFRKVATAYAKY</sequence>
<reference evidence="1" key="1">
    <citation type="journal article" date="2014" name="Front. Microbiol.">
        <title>High frequency of phylogenetically diverse reductive dehalogenase-homologous genes in deep subseafloor sedimentary metagenomes.</title>
        <authorList>
            <person name="Kawai M."/>
            <person name="Futagami T."/>
            <person name="Toyoda A."/>
            <person name="Takaki Y."/>
            <person name="Nishi S."/>
            <person name="Hori S."/>
            <person name="Arai W."/>
            <person name="Tsubouchi T."/>
            <person name="Morono Y."/>
            <person name="Uchiyama I."/>
            <person name="Ito T."/>
            <person name="Fujiyama A."/>
            <person name="Inagaki F."/>
            <person name="Takami H."/>
        </authorList>
    </citation>
    <scope>NUCLEOTIDE SEQUENCE</scope>
    <source>
        <strain evidence="1">Expedition CK06-06</strain>
    </source>
</reference>
<evidence type="ECO:0008006" key="2">
    <source>
        <dbReference type="Google" id="ProtNLM"/>
    </source>
</evidence>
<dbReference type="PANTHER" id="PTHR30244:SF34">
    <property type="entry name" value="DTDP-4-AMINO-4,6-DIDEOXYGALACTOSE TRANSAMINASE"/>
    <property type="match status" value="1"/>
</dbReference>
<dbReference type="InterPro" id="IPR000653">
    <property type="entry name" value="DegT/StrS_aminotransferase"/>
</dbReference>
<dbReference type="InterPro" id="IPR015424">
    <property type="entry name" value="PyrdxlP-dep_Trfase"/>
</dbReference>
<dbReference type="Pfam" id="PF01041">
    <property type="entry name" value="DegT_DnrJ_EryC1"/>
    <property type="match status" value="1"/>
</dbReference>
<evidence type="ECO:0000313" key="1">
    <source>
        <dbReference type="EMBL" id="GAH28486.1"/>
    </source>
</evidence>
<dbReference type="Gene3D" id="3.90.1150.10">
    <property type="entry name" value="Aspartate Aminotransferase, domain 1"/>
    <property type="match status" value="1"/>
</dbReference>
<dbReference type="InterPro" id="IPR015422">
    <property type="entry name" value="PyrdxlP-dep_Trfase_small"/>
</dbReference>
<name>X1E5H2_9ZZZZ</name>